<feature type="signal peptide" evidence="1">
    <location>
        <begin position="1"/>
        <end position="24"/>
    </location>
</feature>
<dbReference type="AlphaFoldDB" id="A0A4P7NZQ3"/>
<feature type="chain" id="PRO_5020617963" description="Lipoprotein" evidence="1">
    <location>
        <begin position="25"/>
        <end position="193"/>
    </location>
</feature>
<dbReference type="RefSeq" id="WP_135795907.1">
    <property type="nucleotide sequence ID" value="NZ_CP032096.1"/>
</dbReference>
<evidence type="ECO:0000313" key="3">
    <source>
        <dbReference type="Proteomes" id="UP000296201"/>
    </source>
</evidence>
<organism evidence="2 3">
    <name type="scientific">Hydrogenovibrio crunogenus</name>
    <dbReference type="NCBI Taxonomy" id="39765"/>
    <lineage>
        <taxon>Bacteria</taxon>
        <taxon>Pseudomonadati</taxon>
        <taxon>Pseudomonadota</taxon>
        <taxon>Gammaproteobacteria</taxon>
        <taxon>Thiotrichales</taxon>
        <taxon>Piscirickettsiaceae</taxon>
        <taxon>Hydrogenovibrio</taxon>
    </lineage>
</organism>
<dbReference type="OrthoDB" id="5612334at2"/>
<sequence length="193" mass="22261" precursor="true">MLTTVLKSVLIISFMLILPGNVSAAEDRPKPIDKVTLLGLDLTQSDLDSVRQQLWDIGGFKQARSTVRQRNVDKFFAVSRFKDSYYVEFRYDNAGKVTSAYQLFEYRTIEFQNRRTPVQTRAVALEIMKQIGQPTQVLRKGWGGMPDYNAYIWKNDLMTVEVDREGSEILGNVFVKYTVNRDPYFVADKDKPQ</sequence>
<keyword evidence="1" id="KW-0732">Signal</keyword>
<reference evidence="2 3" key="1">
    <citation type="submission" date="2018-08" db="EMBL/GenBank/DDBJ databases">
        <title>Horizontal acquisition of hydrogen conversion ability and other habitat adaptations in Hydrogenovibrio crunogenus strains.</title>
        <authorList>
            <person name="Gonnella G."/>
            <person name="Adam N."/>
            <person name="Perner M."/>
        </authorList>
    </citation>
    <scope>NUCLEOTIDE SEQUENCE [LARGE SCALE GENOMIC DNA]</scope>
    <source>
        <strain evidence="2 3">SP-41</strain>
    </source>
</reference>
<dbReference type="Proteomes" id="UP000296201">
    <property type="component" value="Chromosome"/>
</dbReference>
<evidence type="ECO:0000313" key="2">
    <source>
        <dbReference type="EMBL" id="QBZ83273.1"/>
    </source>
</evidence>
<evidence type="ECO:0008006" key="4">
    <source>
        <dbReference type="Google" id="ProtNLM"/>
    </source>
</evidence>
<proteinExistence type="predicted"/>
<accession>A0A4P7NZQ3</accession>
<name>A0A4P7NZQ3_9GAMM</name>
<dbReference type="EMBL" id="CP032096">
    <property type="protein sequence ID" value="QBZ83273.1"/>
    <property type="molecule type" value="Genomic_DNA"/>
</dbReference>
<protein>
    <recommendedName>
        <fullName evidence="4">Lipoprotein</fullName>
    </recommendedName>
</protein>
<keyword evidence="3" id="KW-1185">Reference proteome</keyword>
<evidence type="ECO:0000256" key="1">
    <source>
        <dbReference type="SAM" id="SignalP"/>
    </source>
</evidence>
<gene>
    <name evidence="2" type="ORF">GHNINEIG_01325</name>
</gene>